<dbReference type="Gene3D" id="3.40.50.150">
    <property type="entry name" value="Vaccinia Virus protein VP39"/>
    <property type="match status" value="1"/>
</dbReference>
<dbReference type="GO" id="GO:0008168">
    <property type="term" value="F:methyltransferase activity"/>
    <property type="evidence" value="ECO:0007669"/>
    <property type="project" value="UniProtKB-KW"/>
</dbReference>
<sequence length="291" mass="33299">MNQIHETLCQLNVCKKDDTEEIQGFVRDRDDVKVHRCRKSGVIFLNRTDHIDISHYDQKAPTHFAGTSKREMIRTNDDTERRYSYFANLVRNKTWLDFGAGSGAILDRLSPLCKSSAAVEPQLEASSFLRELGHEVYRRLDEIPLESFDIITLFHVFEHLSDPVDTLKQLGKKLSPGGRLFIEVPHARDFLISFADNPDFKAHTFWSEHLVLHTRESLRAIIEHCGFELNSISAVQRYPLANHLHWLVKGSPGGQDKWASLRDPQLDTAWSNVLARLDHTDTLTAEAVWSG</sequence>
<organism evidence="1 2">
    <name type="scientific">Marinobacter adhaerens</name>
    <dbReference type="NCBI Taxonomy" id="1033846"/>
    <lineage>
        <taxon>Bacteria</taxon>
        <taxon>Pseudomonadati</taxon>
        <taxon>Pseudomonadota</taxon>
        <taxon>Gammaproteobacteria</taxon>
        <taxon>Pseudomonadales</taxon>
        <taxon>Marinobacteraceae</taxon>
        <taxon>Marinobacter</taxon>
    </lineage>
</organism>
<dbReference type="AlphaFoldDB" id="A0A844HWS4"/>
<evidence type="ECO:0000313" key="2">
    <source>
        <dbReference type="Proteomes" id="UP000431462"/>
    </source>
</evidence>
<dbReference type="Proteomes" id="UP000431462">
    <property type="component" value="Unassembled WGS sequence"/>
</dbReference>
<accession>A0A844HWS4</accession>
<reference evidence="1 2" key="1">
    <citation type="submission" date="2019-06" db="EMBL/GenBank/DDBJ databases">
        <title>Enrichment of Autotrophic Halophilic Microorganisms from Red Sea Brine Pool Using Microbial Electrosynthesis System.</title>
        <authorList>
            <person name="Alqahtani M.F."/>
            <person name="Bajracharya S."/>
            <person name="Katuri K.P."/>
            <person name="Ali M."/>
            <person name="Saikaly P.E."/>
        </authorList>
    </citation>
    <scope>NUCLEOTIDE SEQUENCE [LARGE SCALE GENOMIC DNA]</scope>
    <source>
        <strain evidence="1">MES15</strain>
    </source>
</reference>
<dbReference type="Pfam" id="PF13489">
    <property type="entry name" value="Methyltransf_23"/>
    <property type="match status" value="1"/>
</dbReference>
<name>A0A844HWS4_9GAMM</name>
<protein>
    <submittedName>
        <fullName evidence="1">Class I SAM-dependent methyltransferase</fullName>
    </submittedName>
</protein>
<proteinExistence type="predicted"/>
<evidence type="ECO:0000313" key="1">
    <source>
        <dbReference type="EMBL" id="MTI97151.1"/>
    </source>
</evidence>
<dbReference type="PANTHER" id="PTHR43861">
    <property type="entry name" value="TRANS-ACONITATE 2-METHYLTRANSFERASE-RELATED"/>
    <property type="match status" value="1"/>
</dbReference>
<gene>
    <name evidence="1" type="ORF">FH752_00880</name>
</gene>
<dbReference type="GO" id="GO:0032259">
    <property type="term" value="P:methylation"/>
    <property type="evidence" value="ECO:0007669"/>
    <property type="project" value="UniProtKB-KW"/>
</dbReference>
<dbReference type="SUPFAM" id="SSF53335">
    <property type="entry name" value="S-adenosyl-L-methionine-dependent methyltransferases"/>
    <property type="match status" value="1"/>
</dbReference>
<keyword evidence="1" id="KW-0808">Transferase</keyword>
<keyword evidence="1" id="KW-0489">Methyltransferase</keyword>
<dbReference type="CDD" id="cd02440">
    <property type="entry name" value="AdoMet_MTases"/>
    <property type="match status" value="1"/>
</dbReference>
<dbReference type="EMBL" id="VENC01000001">
    <property type="protein sequence ID" value="MTI97151.1"/>
    <property type="molecule type" value="Genomic_DNA"/>
</dbReference>
<dbReference type="InterPro" id="IPR029063">
    <property type="entry name" value="SAM-dependent_MTases_sf"/>
</dbReference>
<comment type="caution">
    <text evidence="1">The sequence shown here is derived from an EMBL/GenBank/DDBJ whole genome shotgun (WGS) entry which is preliminary data.</text>
</comment>